<dbReference type="PROSITE" id="PS00028">
    <property type="entry name" value="ZINC_FINGER_C2H2_1"/>
    <property type="match status" value="6"/>
</dbReference>
<feature type="domain" description="C2H2-type" evidence="6">
    <location>
        <begin position="256"/>
        <end position="284"/>
    </location>
</feature>
<keyword evidence="8" id="KW-1185">Reference proteome</keyword>
<evidence type="ECO:0000256" key="5">
    <source>
        <dbReference type="PROSITE-ProRule" id="PRU00042"/>
    </source>
</evidence>
<evidence type="ECO:0000313" key="7">
    <source>
        <dbReference type="EMBL" id="CAG7722452.1"/>
    </source>
</evidence>
<dbReference type="PROSITE" id="PS50157">
    <property type="entry name" value="ZINC_FINGER_C2H2_2"/>
    <property type="match status" value="4"/>
</dbReference>
<sequence length="372" mass="43334">MNQLRRNDMRKTGPVACCYCDAYFDHYLALKCHVVKVHPNENKPFLRIKIEKLAVKKDSIANTSKLFTNFSQERRRISRMKKKKLARGIREIKMYPSQRLSIRHEVQRYGEPVLMQSSGISKKSCTNEATCGSSTKSLEGFHGLPSFPNACLDANKSVWMPSRREEKMAEFVCKRCSQVFLDSLSLKRHLSSHSKYKTFKCTTCQTNYLNRKKFEEHVARCHQKASSDQECEGTIIGTTKSKDDFVSPHKVTKKALKCILCKKTFSEGRGLNHHIKYVHGNFQTFRCEYCQEQVPVAELGKHVSEHERPYQCKICKKKFGDEKEKCIHERKHLSFGVETHECHKCSKTYFYASSLHRHLATYHQRHRQRVSV</sequence>
<evidence type="ECO:0000256" key="4">
    <source>
        <dbReference type="ARBA" id="ARBA00022833"/>
    </source>
</evidence>
<dbReference type="Proteomes" id="UP000708208">
    <property type="component" value="Unassembled WGS sequence"/>
</dbReference>
<gene>
    <name evidence="7" type="ORF">AFUS01_LOCUS11583</name>
</gene>
<dbReference type="AlphaFoldDB" id="A0A8J2JL39"/>
<evidence type="ECO:0000256" key="2">
    <source>
        <dbReference type="ARBA" id="ARBA00022737"/>
    </source>
</evidence>
<dbReference type="PANTHER" id="PTHR19818">
    <property type="entry name" value="ZINC FINGER PROTEIN ZIC AND GLI"/>
    <property type="match status" value="1"/>
</dbReference>
<evidence type="ECO:0000256" key="1">
    <source>
        <dbReference type="ARBA" id="ARBA00022723"/>
    </source>
</evidence>
<keyword evidence="4" id="KW-0862">Zinc</keyword>
<keyword evidence="2" id="KW-0677">Repeat</keyword>
<feature type="domain" description="C2H2-type" evidence="6">
    <location>
        <begin position="310"/>
        <end position="332"/>
    </location>
</feature>
<dbReference type="OrthoDB" id="427030at2759"/>
<dbReference type="GO" id="GO:0000978">
    <property type="term" value="F:RNA polymerase II cis-regulatory region sequence-specific DNA binding"/>
    <property type="evidence" value="ECO:0007669"/>
    <property type="project" value="TreeGrafter"/>
</dbReference>
<dbReference type="GO" id="GO:0010604">
    <property type="term" value="P:positive regulation of macromolecule metabolic process"/>
    <property type="evidence" value="ECO:0007669"/>
    <property type="project" value="UniProtKB-ARBA"/>
</dbReference>
<evidence type="ECO:0000256" key="3">
    <source>
        <dbReference type="ARBA" id="ARBA00022771"/>
    </source>
</evidence>
<dbReference type="InterPro" id="IPR050329">
    <property type="entry name" value="GLI_C2H2-zinc-finger"/>
</dbReference>
<evidence type="ECO:0000259" key="6">
    <source>
        <dbReference type="PROSITE" id="PS50157"/>
    </source>
</evidence>
<evidence type="ECO:0000313" key="8">
    <source>
        <dbReference type="Proteomes" id="UP000708208"/>
    </source>
</evidence>
<organism evidence="7 8">
    <name type="scientific">Allacma fusca</name>
    <dbReference type="NCBI Taxonomy" id="39272"/>
    <lineage>
        <taxon>Eukaryota</taxon>
        <taxon>Metazoa</taxon>
        <taxon>Ecdysozoa</taxon>
        <taxon>Arthropoda</taxon>
        <taxon>Hexapoda</taxon>
        <taxon>Collembola</taxon>
        <taxon>Symphypleona</taxon>
        <taxon>Sminthuridae</taxon>
        <taxon>Allacma</taxon>
    </lineage>
</organism>
<dbReference type="InterPro" id="IPR013087">
    <property type="entry name" value="Znf_C2H2_type"/>
</dbReference>
<proteinExistence type="predicted"/>
<dbReference type="EMBL" id="CAJVCH010089427">
    <property type="protein sequence ID" value="CAG7722452.1"/>
    <property type="molecule type" value="Genomic_DNA"/>
</dbReference>
<dbReference type="GO" id="GO:0008270">
    <property type="term" value="F:zinc ion binding"/>
    <property type="evidence" value="ECO:0007669"/>
    <property type="project" value="UniProtKB-KW"/>
</dbReference>
<dbReference type="PANTHER" id="PTHR19818:SF139">
    <property type="entry name" value="PAIR-RULE PROTEIN ODD-PAIRED"/>
    <property type="match status" value="1"/>
</dbReference>
<dbReference type="GO" id="GO:0000981">
    <property type="term" value="F:DNA-binding transcription factor activity, RNA polymerase II-specific"/>
    <property type="evidence" value="ECO:0007669"/>
    <property type="project" value="TreeGrafter"/>
</dbReference>
<feature type="domain" description="C2H2-type" evidence="6">
    <location>
        <begin position="340"/>
        <end position="368"/>
    </location>
</feature>
<dbReference type="SMART" id="SM00355">
    <property type="entry name" value="ZnF_C2H2"/>
    <property type="match status" value="7"/>
</dbReference>
<name>A0A8J2JL39_9HEXA</name>
<feature type="domain" description="C2H2-type" evidence="6">
    <location>
        <begin position="171"/>
        <end position="198"/>
    </location>
</feature>
<dbReference type="GO" id="GO:0005634">
    <property type="term" value="C:nucleus"/>
    <property type="evidence" value="ECO:0007669"/>
    <property type="project" value="UniProtKB-ARBA"/>
</dbReference>
<accession>A0A8J2JL39</accession>
<keyword evidence="1" id="KW-0479">Metal-binding</keyword>
<protein>
    <recommendedName>
        <fullName evidence="6">C2H2-type domain-containing protein</fullName>
    </recommendedName>
</protein>
<reference evidence="7" key="1">
    <citation type="submission" date="2021-06" db="EMBL/GenBank/DDBJ databases">
        <authorList>
            <person name="Hodson N. C."/>
            <person name="Mongue J. A."/>
            <person name="Jaron S. K."/>
        </authorList>
    </citation>
    <scope>NUCLEOTIDE SEQUENCE</scope>
</reference>
<comment type="caution">
    <text evidence="7">The sequence shown here is derived from an EMBL/GenBank/DDBJ whole genome shotgun (WGS) entry which is preliminary data.</text>
</comment>
<keyword evidence="3 5" id="KW-0863">Zinc-finger</keyword>